<protein>
    <submittedName>
        <fullName evidence="1">Uncharacterized protein</fullName>
    </submittedName>
</protein>
<name>A0ABS1W285_9ACTN</name>
<keyword evidence="2" id="KW-1185">Reference proteome</keyword>
<dbReference type="RefSeq" id="WP_202997576.1">
    <property type="nucleotide sequence ID" value="NZ_JAENHO010000016.1"/>
</dbReference>
<reference evidence="1 2" key="1">
    <citation type="submission" date="2021-01" db="EMBL/GenBank/DDBJ databases">
        <title>Actinoplanes sp. nov. LDG1-01 isolated from lichen.</title>
        <authorList>
            <person name="Saeng-In P."/>
            <person name="Phongsopitanun W."/>
            <person name="Kanchanasin P."/>
            <person name="Yuki M."/>
            <person name="Kudo T."/>
            <person name="Ohkuma M."/>
            <person name="Tanasupawat S."/>
        </authorList>
    </citation>
    <scope>NUCLEOTIDE SEQUENCE [LARGE SCALE GENOMIC DNA]</scope>
    <source>
        <strain evidence="1 2">LDG1-01</strain>
    </source>
</reference>
<evidence type="ECO:0000313" key="2">
    <source>
        <dbReference type="Proteomes" id="UP000598996"/>
    </source>
</evidence>
<gene>
    <name evidence="1" type="ORF">JKJ07_41815</name>
</gene>
<dbReference type="Proteomes" id="UP000598996">
    <property type="component" value="Unassembled WGS sequence"/>
</dbReference>
<dbReference type="EMBL" id="JAENHO010000016">
    <property type="protein sequence ID" value="MBL7260843.1"/>
    <property type="molecule type" value="Genomic_DNA"/>
</dbReference>
<sequence>MGLEDPYEPLLLLFERGGGFHIENGVVDLEWKSVRIAAWRSRATDPPAGLAPEVLDEIDRAGAAARFGS</sequence>
<organism evidence="1 2">
    <name type="scientific">Paractinoplanes lichenicola</name>
    <dbReference type="NCBI Taxonomy" id="2802976"/>
    <lineage>
        <taxon>Bacteria</taxon>
        <taxon>Bacillati</taxon>
        <taxon>Actinomycetota</taxon>
        <taxon>Actinomycetes</taxon>
        <taxon>Micromonosporales</taxon>
        <taxon>Micromonosporaceae</taxon>
        <taxon>Paractinoplanes</taxon>
    </lineage>
</organism>
<evidence type="ECO:0000313" key="1">
    <source>
        <dbReference type="EMBL" id="MBL7260843.1"/>
    </source>
</evidence>
<accession>A0ABS1W285</accession>
<comment type="caution">
    <text evidence="1">The sequence shown here is derived from an EMBL/GenBank/DDBJ whole genome shotgun (WGS) entry which is preliminary data.</text>
</comment>
<proteinExistence type="predicted"/>